<evidence type="ECO:0000259" key="6">
    <source>
        <dbReference type="PROSITE" id="PS51007"/>
    </source>
</evidence>
<dbReference type="PROSITE" id="PS51007">
    <property type="entry name" value="CYTC"/>
    <property type="match status" value="1"/>
</dbReference>
<proteinExistence type="predicted"/>
<evidence type="ECO:0000256" key="4">
    <source>
        <dbReference type="PROSITE-ProRule" id="PRU00433"/>
    </source>
</evidence>
<keyword evidence="1 4" id="KW-0349">Heme</keyword>
<sequence length="324" mass="36416">MKQISFRVLWSMVLLGLILVVIKVFFSNQVKHEKKSTEALWLAPDTGMIPHMPNGAMIRYGRDLIAHTSVYLGPKGKIAVISNGMNCQNCHLDAGTRRWGNNYGGTASTYPKFRERSGMVESIAKRVNDCLIRSLNGNALDSNSQELRAIIAYIQWLGKDVPKGYKPPGSGIKELPYLEREADTIKGKLVYVQKCSKCHGENGMGKLSASAVEYEYPPLWGEHSYNTGAGIYRISRFAGYVKNNMPFGTDYSKTQLTDEEAWDVAAFVNSQPRPVKRFPEDWPVISTKPADHPFGPFSDTFSEQQHKYGPFGPILHQRDKQHIK</sequence>
<accession>A0A1T5P6G6</accession>
<organism evidence="7 8">
    <name type="scientific">Chitinophaga ginsengisegetis</name>
    <dbReference type="NCBI Taxonomy" id="393003"/>
    <lineage>
        <taxon>Bacteria</taxon>
        <taxon>Pseudomonadati</taxon>
        <taxon>Bacteroidota</taxon>
        <taxon>Chitinophagia</taxon>
        <taxon>Chitinophagales</taxon>
        <taxon>Chitinophagaceae</taxon>
        <taxon>Chitinophaga</taxon>
    </lineage>
</organism>
<feature type="domain" description="Cytochrome c" evidence="6">
    <location>
        <begin position="182"/>
        <end position="272"/>
    </location>
</feature>
<dbReference type="InterPro" id="IPR009056">
    <property type="entry name" value="Cyt_c-like_dom"/>
</dbReference>
<keyword evidence="5" id="KW-1133">Transmembrane helix</keyword>
<dbReference type="InterPro" id="IPR036909">
    <property type="entry name" value="Cyt_c-like_dom_sf"/>
</dbReference>
<dbReference type="Proteomes" id="UP000190166">
    <property type="component" value="Unassembled WGS sequence"/>
</dbReference>
<protein>
    <submittedName>
        <fullName evidence="7">Cytochrome c</fullName>
    </submittedName>
</protein>
<dbReference type="GO" id="GO:0009055">
    <property type="term" value="F:electron transfer activity"/>
    <property type="evidence" value="ECO:0007669"/>
    <property type="project" value="InterPro"/>
</dbReference>
<dbReference type="SUPFAM" id="SSF46626">
    <property type="entry name" value="Cytochrome c"/>
    <property type="match status" value="2"/>
</dbReference>
<keyword evidence="5" id="KW-0812">Transmembrane</keyword>
<keyword evidence="3 4" id="KW-0408">Iron</keyword>
<evidence type="ECO:0000313" key="8">
    <source>
        <dbReference type="Proteomes" id="UP000190166"/>
    </source>
</evidence>
<dbReference type="GO" id="GO:0020037">
    <property type="term" value="F:heme binding"/>
    <property type="evidence" value="ECO:0007669"/>
    <property type="project" value="InterPro"/>
</dbReference>
<dbReference type="RefSeq" id="WP_079471473.1">
    <property type="nucleotide sequence ID" value="NZ_FUZZ01000003.1"/>
</dbReference>
<evidence type="ECO:0000256" key="2">
    <source>
        <dbReference type="ARBA" id="ARBA00022723"/>
    </source>
</evidence>
<dbReference type="PANTHER" id="PTHR35008">
    <property type="entry name" value="BLL4482 PROTEIN-RELATED"/>
    <property type="match status" value="1"/>
</dbReference>
<dbReference type="STRING" id="393003.SAMN05660461_4199"/>
<dbReference type="InterPro" id="IPR051459">
    <property type="entry name" value="Cytochrome_c-type_DH"/>
</dbReference>
<gene>
    <name evidence="7" type="ORF">SAMN05660461_4199</name>
</gene>
<dbReference type="Pfam" id="PF21342">
    <property type="entry name" value="SoxA-TsdA_cyt-c"/>
    <property type="match status" value="1"/>
</dbReference>
<dbReference type="Pfam" id="PF00034">
    <property type="entry name" value="Cytochrom_C"/>
    <property type="match status" value="1"/>
</dbReference>
<keyword evidence="2 4" id="KW-0479">Metal-binding</keyword>
<evidence type="ECO:0000256" key="1">
    <source>
        <dbReference type="ARBA" id="ARBA00022617"/>
    </source>
</evidence>
<dbReference type="Gene3D" id="1.10.760.10">
    <property type="entry name" value="Cytochrome c-like domain"/>
    <property type="match status" value="2"/>
</dbReference>
<feature type="transmembrane region" description="Helical" evidence="5">
    <location>
        <begin position="6"/>
        <end position="26"/>
    </location>
</feature>
<evidence type="ECO:0000256" key="3">
    <source>
        <dbReference type="ARBA" id="ARBA00023004"/>
    </source>
</evidence>
<reference evidence="7 8" key="1">
    <citation type="submission" date="2017-02" db="EMBL/GenBank/DDBJ databases">
        <authorList>
            <person name="Peterson S.W."/>
        </authorList>
    </citation>
    <scope>NUCLEOTIDE SEQUENCE [LARGE SCALE GENOMIC DNA]</scope>
    <source>
        <strain evidence="7 8">DSM 18108</strain>
    </source>
</reference>
<evidence type="ECO:0000313" key="7">
    <source>
        <dbReference type="EMBL" id="SKD08246.1"/>
    </source>
</evidence>
<keyword evidence="8" id="KW-1185">Reference proteome</keyword>
<evidence type="ECO:0000256" key="5">
    <source>
        <dbReference type="SAM" id="Phobius"/>
    </source>
</evidence>
<name>A0A1T5P6G6_9BACT</name>
<keyword evidence="5" id="KW-0472">Membrane</keyword>
<dbReference type="GO" id="GO:0046872">
    <property type="term" value="F:metal ion binding"/>
    <property type="evidence" value="ECO:0007669"/>
    <property type="project" value="UniProtKB-KW"/>
</dbReference>
<dbReference type="AlphaFoldDB" id="A0A1T5P6G6"/>
<dbReference type="PANTHER" id="PTHR35008:SF9">
    <property type="entry name" value="CYTOCHROME C DOMAIN-CONTAINING PROTEIN"/>
    <property type="match status" value="1"/>
</dbReference>
<dbReference type="EMBL" id="FUZZ01000003">
    <property type="protein sequence ID" value="SKD08246.1"/>
    <property type="molecule type" value="Genomic_DNA"/>
</dbReference>